<evidence type="ECO:0000313" key="2">
    <source>
        <dbReference type="EMBL" id="OXR47367.1"/>
    </source>
</evidence>
<sequence length="129" mass="13650">MTTISSAWSRFPSRVAISAGLVTTGVVHTQLYARGYRFIEYVGPSFAVQAAAAFALAALVLIGPWTMRAAAAVLSVAALGGFVLSRTSGLFGFTEIGWQPAPQAMIAVAAEICTLVVCLASLYRRQHRT</sequence>
<keyword evidence="3" id="KW-1185">Reference proteome</keyword>
<feature type="transmembrane region" description="Helical" evidence="1">
    <location>
        <begin position="69"/>
        <end position="92"/>
    </location>
</feature>
<keyword evidence="1" id="KW-1133">Transmembrane helix</keyword>
<evidence type="ECO:0000313" key="3">
    <source>
        <dbReference type="Proteomes" id="UP000215506"/>
    </source>
</evidence>
<name>A0A231HFA0_9NOCA</name>
<feature type="transmembrane region" description="Helical" evidence="1">
    <location>
        <begin position="41"/>
        <end position="62"/>
    </location>
</feature>
<dbReference type="AlphaFoldDB" id="A0A231HFA0"/>
<accession>A0A231HFA0</accession>
<organism evidence="2 3">
    <name type="scientific">Nocardia cerradoensis</name>
    <dbReference type="NCBI Taxonomy" id="85688"/>
    <lineage>
        <taxon>Bacteria</taxon>
        <taxon>Bacillati</taxon>
        <taxon>Actinomycetota</taxon>
        <taxon>Actinomycetes</taxon>
        <taxon>Mycobacteriales</taxon>
        <taxon>Nocardiaceae</taxon>
        <taxon>Nocardia</taxon>
    </lineage>
</organism>
<gene>
    <name evidence="2" type="ORF">B7C42_00490</name>
</gene>
<feature type="transmembrane region" description="Helical" evidence="1">
    <location>
        <begin position="104"/>
        <end position="123"/>
    </location>
</feature>
<dbReference type="RefSeq" id="WP_094024241.1">
    <property type="nucleotide sequence ID" value="NZ_NGAF01000001.1"/>
</dbReference>
<dbReference type="Proteomes" id="UP000215506">
    <property type="component" value="Unassembled WGS sequence"/>
</dbReference>
<keyword evidence="1" id="KW-0472">Membrane</keyword>
<proteinExistence type="predicted"/>
<protein>
    <submittedName>
        <fullName evidence="2">Uncharacterized protein</fullName>
    </submittedName>
</protein>
<dbReference type="EMBL" id="NGAF01000001">
    <property type="protein sequence ID" value="OXR47367.1"/>
    <property type="molecule type" value="Genomic_DNA"/>
</dbReference>
<comment type="caution">
    <text evidence="2">The sequence shown here is derived from an EMBL/GenBank/DDBJ whole genome shotgun (WGS) entry which is preliminary data.</text>
</comment>
<keyword evidence="1" id="KW-0812">Transmembrane</keyword>
<evidence type="ECO:0000256" key="1">
    <source>
        <dbReference type="SAM" id="Phobius"/>
    </source>
</evidence>
<reference evidence="2 3" key="1">
    <citation type="submission" date="2017-07" db="EMBL/GenBank/DDBJ databases">
        <title>First draft Genome Sequence of Nocardia cerradoensis isolated from human infection.</title>
        <authorList>
            <person name="Carrasco G."/>
        </authorList>
    </citation>
    <scope>NUCLEOTIDE SEQUENCE [LARGE SCALE GENOMIC DNA]</scope>
    <source>
        <strain evidence="2 3">CNM20130759</strain>
    </source>
</reference>